<keyword evidence="1" id="KW-1133">Transmembrane helix</keyword>
<keyword evidence="1" id="KW-0812">Transmembrane</keyword>
<reference evidence="2" key="2">
    <citation type="journal article" date="2021" name="Microorganisms">
        <title>Bacterial Dimethylsulfoniopropionate Biosynthesis in the East China Sea.</title>
        <authorList>
            <person name="Liu J."/>
            <person name="Zhang Y."/>
            <person name="Liu J."/>
            <person name="Zhong H."/>
            <person name="Williams B.T."/>
            <person name="Zheng Y."/>
            <person name="Curson A.R.J."/>
            <person name="Sun C."/>
            <person name="Sun H."/>
            <person name="Song D."/>
            <person name="Wagner Mackenzie B."/>
            <person name="Bermejo Martinez A."/>
            <person name="Todd J.D."/>
            <person name="Zhang X.H."/>
        </authorList>
    </citation>
    <scope>NUCLEOTIDE SEQUENCE</scope>
    <source>
        <strain evidence="2">AESS21</strain>
    </source>
</reference>
<dbReference type="AlphaFoldDB" id="A0A944GS55"/>
<feature type="transmembrane region" description="Helical" evidence="1">
    <location>
        <begin position="70"/>
        <end position="88"/>
    </location>
</feature>
<accession>A0A944GS55</accession>
<dbReference type="EMBL" id="QTKU01000001">
    <property type="protein sequence ID" value="MBS8259251.1"/>
    <property type="molecule type" value="Genomic_DNA"/>
</dbReference>
<gene>
    <name evidence="2" type="ORF">DYI23_03370</name>
</gene>
<name>A0A944GS55_9HYPH</name>
<sequence length="119" mass="13262">MLVMHGNDHQELGIALSHIKSAVRRLNGSNGLEAQRGAQRTETSERMVALMFCLCIPLCLVALFGGYLNYALGITGFLLVAFFAAKMVRHRKLQKKRAEDIRRMASKNTIDERTVGKDA</sequence>
<evidence type="ECO:0000313" key="2">
    <source>
        <dbReference type="EMBL" id="MBS8259251.1"/>
    </source>
</evidence>
<reference evidence="2" key="1">
    <citation type="submission" date="2018-08" db="EMBL/GenBank/DDBJ databases">
        <authorList>
            <person name="Jin W."/>
            <person name="Wang H."/>
            <person name="Yang Y."/>
            <person name="Li M."/>
            <person name="Liu J."/>
        </authorList>
    </citation>
    <scope>NUCLEOTIDE SEQUENCE</scope>
    <source>
        <strain evidence="2">AESS21</strain>
    </source>
</reference>
<proteinExistence type="predicted"/>
<feature type="transmembrane region" description="Helical" evidence="1">
    <location>
        <begin position="47"/>
        <end position="64"/>
    </location>
</feature>
<keyword evidence="1" id="KW-0472">Membrane</keyword>
<evidence type="ECO:0000256" key="1">
    <source>
        <dbReference type="SAM" id="Phobius"/>
    </source>
</evidence>
<dbReference type="Proteomes" id="UP000705379">
    <property type="component" value="Unassembled WGS sequence"/>
</dbReference>
<evidence type="ECO:0000313" key="3">
    <source>
        <dbReference type="Proteomes" id="UP000705379"/>
    </source>
</evidence>
<organism evidence="2 3">
    <name type="scientific">Roseibium polysiphoniae</name>
    <dbReference type="NCBI Taxonomy" id="2571221"/>
    <lineage>
        <taxon>Bacteria</taxon>
        <taxon>Pseudomonadati</taxon>
        <taxon>Pseudomonadota</taxon>
        <taxon>Alphaproteobacteria</taxon>
        <taxon>Hyphomicrobiales</taxon>
        <taxon>Stappiaceae</taxon>
        <taxon>Roseibium</taxon>
    </lineage>
</organism>
<comment type="caution">
    <text evidence="2">The sequence shown here is derived from an EMBL/GenBank/DDBJ whole genome shotgun (WGS) entry which is preliminary data.</text>
</comment>
<protein>
    <submittedName>
        <fullName evidence="2">Uncharacterized protein</fullName>
    </submittedName>
</protein>